<dbReference type="EMBL" id="JAHFVK010000001">
    <property type="protein sequence ID" value="MBT2132831.1"/>
    <property type="molecule type" value="Genomic_DNA"/>
</dbReference>
<evidence type="ECO:0000313" key="2">
    <source>
        <dbReference type="Proteomes" id="UP000811255"/>
    </source>
</evidence>
<dbReference type="Proteomes" id="UP000811255">
    <property type="component" value="Unassembled WGS sequence"/>
</dbReference>
<sequence>MRKAAGRAMDALVDTLAMEVCPTASAADRTVVCRYVRDTVEVMPDYLRLGFCWLAVMFDWWSLPLRGGRFHRLDQAQRQAQVGAWRTSRLGFRRSMIAFYATFTAFGLYSQVQDDDGIETDKVAA</sequence>
<proteinExistence type="predicted"/>
<dbReference type="RefSeq" id="WP_214533964.1">
    <property type="nucleotide sequence ID" value="NZ_JAHFVK010000001.1"/>
</dbReference>
<evidence type="ECO:0000313" key="1">
    <source>
        <dbReference type="EMBL" id="MBT2132831.1"/>
    </source>
</evidence>
<gene>
    <name evidence="1" type="ORF">KK137_00660</name>
</gene>
<protein>
    <submittedName>
        <fullName evidence="1">Uncharacterized protein</fullName>
    </submittedName>
</protein>
<name>A0ABS5VZ88_9SPHN</name>
<keyword evidence="2" id="KW-1185">Reference proteome</keyword>
<accession>A0ABS5VZ88</accession>
<comment type="caution">
    <text evidence="1">The sequence shown here is derived from an EMBL/GenBank/DDBJ whole genome shotgun (WGS) entry which is preliminary data.</text>
</comment>
<organism evidence="1 2">
    <name type="scientific">Croceibacterium selenioxidans</name>
    <dbReference type="NCBI Taxonomy" id="2838833"/>
    <lineage>
        <taxon>Bacteria</taxon>
        <taxon>Pseudomonadati</taxon>
        <taxon>Pseudomonadota</taxon>
        <taxon>Alphaproteobacteria</taxon>
        <taxon>Sphingomonadales</taxon>
        <taxon>Erythrobacteraceae</taxon>
        <taxon>Croceibacterium</taxon>
    </lineage>
</organism>
<reference evidence="1 2" key="1">
    <citation type="submission" date="2021-05" db="EMBL/GenBank/DDBJ databases">
        <title>Croceibacterium sp. LX-88 genome sequence.</title>
        <authorList>
            <person name="Luo X."/>
        </authorList>
    </citation>
    <scope>NUCLEOTIDE SEQUENCE [LARGE SCALE GENOMIC DNA]</scope>
    <source>
        <strain evidence="1 2">LX-88</strain>
    </source>
</reference>